<gene>
    <name evidence="6" type="primary">LOC108665020</name>
</gene>
<dbReference type="KEGG" id="hazt:108665020"/>
<dbReference type="GeneID" id="108665020"/>
<dbReference type="CDD" id="cd04514">
    <property type="entry name" value="Taspase1_like"/>
    <property type="match status" value="1"/>
</dbReference>
<dbReference type="Gene3D" id="3.60.20.30">
    <property type="entry name" value="(Glycosyl)asparaginase"/>
    <property type="match status" value="1"/>
</dbReference>
<reference evidence="6" key="1">
    <citation type="submission" date="2025-08" db="UniProtKB">
        <authorList>
            <consortium name="RefSeq"/>
        </authorList>
    </citation>
    <scope>IDENTIFICATION</scope>
    <source>
        <tissue evidence="6">Whole organism</tissue>
    </source>
</reference>
<evidence type="ECO:0000313" key="5">
    <source>
        <dbReference type="Proteomes" id="UP000694843"/>
    </source>
</evidence>
<dbReference type="GO" id="GO:0004298">
    <property type="term" value="F:threonine-type endopeptidase activity"/>
    <property type="evidence" value="ECO:0007669"/>
    <property type="project" value="InterPro"/>
</dbReference>
<dbReference type="GO" id="GO:0005737">
    <property type="term" value="C:cytoplasm"/>
    <property type="evidence" value="ECO:0007669"/>
    <property type="project" value="TreeGrafter"/>
</dbReference>
<feature type="site" description="Cleavage; by autolysis" evidence="3">
    <location>
        <begin position="402"/>
        <end position="403"/>
    </location>
</feature>
<evidence type="ECO:0000313" key="6">
    <source>
        <dbReference type="RefSeq" id="XP_018007221.1"/>
    </source>
</evidence>
<name>A0A8B7N076_HYAAZ</name>
<evidence type="ECO:0000256" key="4">
    <source>
        <dbReference type="SAM" id="MobiDB-lite"/>
    </source>
</evidence>
<feature type="compositionally biased region" description="Polar residues" evidence="4">
    <location>
        <begin position="205"/>
        <end position="224"/>
    </location>
</feature>
<accession>A0A8B7N076</accession>
<protein>
    <submittedName>
        <fullName evidence="6">Threonine aspartase 1 isoform X1</fullName>
    </submittedName>
</protein>
<dbReference type="AlphaFoldDB" id="A0A8B7N076"/>
<dbReference type="Proteomes" id="UP000694843">
    <property type="component" value="Unplaced"/>
</dbReference>
<feature type="active site" description="Nucleophile" evidence="2">
    <location>
        <position position="403"/>
    </location>
</feature>
<proteinExistence type="inferred from homology"/>
<keyword evidence="5" id="KW-1185">Reference proteome</keyword>
<dbReference type="InterPro" id="IPR000246">
    <property type="entry name" value="Peptidase_T2"/>
</dbReference>
<evidence type="ECO:0000256" key="2">
    <source>
        <dbReference type="PIRSR" id="PIRSR600246-1"/>
    </source>
</evidence>
<organism evidence="5 6">
    <name type="scientific">Hyalella azteca</name>
    <name type="common">Amphipod</name>
    <dbReference type="NCBI Taxonomy" id="294128"/>
    <lineage>
        <taxon>Eukaryota</taxon>
        <taxon>Metazoa</taxon>
        <taxon>Ecdysozoa</taxon>
        <taxon>Arthropoda</taxon>
        <taxon>Crustacea</taxon>
        <taxon>Multicrustacea</taxon>
        <taxon>Malacostraca</taxon>
        <taxon>Eumalacostraca</taxon>
        <taxon>Peracarida</taxon>
        <taxon>Amphipoda</taxon>
        <taxon>Senticaudata</taxon>
        <taxon>Talitrida</taxon>
        <taxon>Talitroidea</taxon>
        <taxon>Hyalellidae</taxon>
        <taxon>Hyalella</taxon>
    </lineage>
</organism>
<dbReference type="InterPro" id="IPR037464">
    <property type="entry name" value="Taspase1"/>
</dbReference>
<dbReference type="SUPFAM" id="SSF56235">
    <property type="entry name" value="N-terminal nucleophile aminohydrolases (Ntn hydrolases)"/>
    <property type="match status" value="1"/>
</dbReference>
<evidence type="ECO:0000256" key="1">
    <source>
        <dbReference type="ARBA" id="ARBA00010872"/>
    </source>
</evidence>
<dbReference type="Pfam" id="PF01112">
    <property type="entry name" value="Asparaginase_2"/>
    <property type="match status" value="2"/>
</dbReference>
<comment type="similarity">
    <text evidence="1">Belongs to the Ntn-hydrolase family.</text>
</comment>
<sequence length="608" mass="64943">MAAFIAVHVGAGDHSRSNHPIYKSWMRKACRKGQLILQGGGSAVDAVSAAIQVLEACELTNTGYGSALTNRGTVECDAGIMESSGLRHGAVGAVSGIQHPICVAHKLLTLQSKPLLGNLVPPALLVGSGAVEWAAANGIDTCEESKLVSAKSLERHRYYLRQLRKLKHKQRREKLALKSACLHSTRLAANCNIITFEETTETQRKSSSFKNESALNGDPTTRETTASEDDMEVIDARAPEETLQLEQGDSSLICPHEANSMENLVESFHKCSPSVFVSSSQVGISRIPVAHSSRMTHEDICRYTSAKRIRHDSSETEIKEGNTKRTRTVYSARKLISESQSNNSDNATGIYESSANWKLPNVGPSLRRKRTHVGATTEATSNAGLLSDDVPTGSKPLQTVLDTVGCVAVSADGTVAAGASSGGILLKTPGRVGQSAVLGAGYWAENDCKGSGRNIAVCTSGCGEMLVSSHLAMNAAAAVASTADGDWTDLPRPLKALLLDSKFLKSYSRPKSSGCLILKHNPAEGYTDLYCCHSSISFGFAYMGAEDENPKAVFSSMDAEQEGQDMLMNCFSYFPRSSVERDATPPGASALPTWRVVTPVDAEQTLVS</sequence>
<feature type="region of interest" description="Disordered" evidence="4">
    <location>
        <begin position="202"/>
        <end position="232"/>
    </location>
</feature>
<dbReference type="PANTHER" id="PTHR10188:SF8">
    <property type="entry name" value="THREONINE ASPARTASE 1"/>
    <property type="match status" value="1"/>
</dbReference>
<dbReference type="GO" id="GO:0051604">
    <property type="term" value="P:protein maturation"/>
    <property type="evidence" value="ECO:0007669"/>
    <property type="project" value="TreeGrafter"/>
</dbReference>
<dbReference type="InterPro" id="IPR029055">
    <property type="entry name" value="Ntn_hydrolases_N"/>
</dbReference>
<evidence type="ECO:0000256" key="3">
    <source>
        <dbReference type="PIRSR" id="PIRSR600246-3"/>
    </source>
</evidence>
<dbReference type="RefSeq" id="XP_018007221.1">
    <property type="nucleotide sequence ID" value="XM_018151732.2"/>
</dbReference>
<dbReference type="PANTHER" id="PTHR10188">
    <property type="entry name" value="L-ASPARAGINASE"/>
    <property type="match status" value="1"/>
</dbReference>
<dbReference type="OrthoDB" id="77601at2759"/>